<accession>A0A453LDK8</accession>
<proteinExistence type="predicted"/>
<dbReference type="AlphaFoldDB" id="A0A453LDK8"/>
<feature type="region of interest" description="Disordered" evidence="1">
    <location>
        <begin position="192"/>
        <end position="258"/>
    </location>
</feature>
<reference evidence="2" key="4">
    <citation type="submission" date="2019-03" db="UniProtKB">
        <authorList>
            <consortium name="EnsemblPlants"/>
        </authorList>
    </citation>
    <scope>IDENTIFICATION</scope>
</reference>
<feature type="compositionally biased region" description="Basic residues" evidence="1">
    <location>
        <begin position="329"/>
        <end position="363"/>
    </location>
</feature>
<dbReference type="Gramene" id="AET5Gv20725400.2">
    <property type="protein sequence ID" value="AET5Gv20725400.2"/>
    <property type="gene ID" value="AET5Gv20725400"/>
</dbReference>
<protein>
    <submittedName>
        <fullName evidence="2">Uncharacterized protein</fullName>
    </submittedName>
</protein>
<sequence>METPNSLASVSGPPSTARPAAVASAEHDGIRSSIPAGSGGGGASADSPEQFTTDDSDPGPPSGCWLEANLDMRLTMLLHSFFICPSSRVNRALSRRSRSFSSPISPDEEPAAAPPRPEPEPDGAASGSSSADPELDDRTCSSEESCGSGEPERVTGSAIGIAAVATVTAPAAAAAAAAASPADWTTFRRCMSQSRRFSPRRKQSLANSHRSGTIFLNPYTPQQAKSKDQQHGHSTPKIQKGQIPTRARGINQPNPSSERTYVGVELPHEAREVVVLEVLGEQVPGELRRPPHHERRPVLAPRDHVVHRRVLDELVRLGQERRRQGPLPRRVRRRRQPRHRRRGRRLRPSPVRRRSAMLGRHHAGASSAPPGRIWPGEPRSSFQMR</sequence>
<reference evidence="3" key="1">
    <citation type="journal article" date="2014" name="Science">
        <title>Ancient hybridizations among the ancestral genomes of bread wheat.</title>
        <authorList>
            <consortium name="International Wheat Genome Sequencing Consortium,"/>
            <person name="Marcussen T."/>
            <person name="Sandve S.R."/>
            <person name="Heier L."/>
            <person name="Spannagl M."/>
            <person name="Pfeifer M."/>
            <person name="Jakobsen K.S."/>
            <person name="Wulff B.B."/>
            <person name="Steuernagel B."/>
            <person name="Mayer K.F."/>
            <person name="Olsen O.A."/>
        </authorList>
    </citation>
    <scope>NUCLEOTIDE SEQUENCE [LARGE SCALE GENOMIC DNA]</scope>
    <source>
        <strain evidence="3">cv. AL8/78</strain>
    </source>
</reference>
<feature type="region of interest" description="Disordered" evidence="1">
    <location>
        <begin position="96"/>
        <end position="153"/>
    </location>
</feature>
<keyword evidence="3" id="KW-1185">Reference proteome</keyword>
<feature type="compositionally biased region" description="Polar residues" evidence="1">
    <location>
        <begin position="1"/>
        <end position="14"/>
    </location>
</feature>
<feature type="region of interest" description="Disordered" evidence="1">
    <location>
        <begin position="1"/>
        <end position="64"/>
    </location>
</feature>
<reference evidence="2" key="5">
    <citation type="journal article" date="2021" name="G3 (Bethesda)">
        <title>Aegilops tauschii genome assembly Aet v5.0 features greater sequence contiguity and improved annotation.</title>
        <authorList>
            <person name="Wang L."/>
            <person name="Zhu T."/>
            <person name="Rodriguez J.C."/>
            <person name="Deal K.R."/>
            <person name="Dubcovsky J."/>
            <person name="McGuire P.E."/>
            <person name="Lux T."/>
            <person name="Spannagl M."/>
            <person name="Mayer K.F.X."/>
            <person name="Baldrich P."/>
            <person name="Meyers B.C."/>
            <person name="Huo N."/>
            <person name="Gu Y.Q."/>
            <person name="Zhou H."/>
            <person name="Devos K.M."/>
            <person name="Bennetzen J.L."/>
            <person name="Unver T."/>
            <person name="Budak H."/>
            <person name="Gulick P.J."/>
            <person name="Galiba G."/>
            <person name="Kalapos B."/>
            <person name="Nelson D.R."/>
            <person name="Li P."/>
            <person name="You F.M."/>
            <person name="Luo M.C."/>
            <person name="Dvorak J."/>
        </authorList>
    </citation>
    <scope>NUCLEOTIDE SEQUENCE [LARGE SCALE GENOMIC DNA]</scope>
    <source>
        <strain evidence="2">cv. AL8/78</strain>
    </source>
</reference>
<dbReference type="Proteomes" id="UP000015105">
    <property type="component" value="Chromosome 5D"/>
</dbReference>
<organism evidence="2 3">
    <name type="scientific">Aegilops tauschii subsp. strangulata</name>
    <name type="common">Goatgrass</name>
    <dbReference type="NCBI Taxonomy" id="200361"/>
    <lineage>
        <taxon>Eukaryota</taxon>
        <taxon>Viridiplantae</taxon>
        <taxon>Streptophyta</taxon>
        <taxon>Embryophyta</taxon>
        <taxon>Tracheophyta</taxon>
        <taxon>Spermatophyta</taxon>
        <taxon>Magnoliopsida</taxon>
        <taxon>Liliopsida</taxon>
        <taxon>Poales</taxon>
        <taxon>Poaceae</taxon>
        <taxon>BOP clade</taxon>
        <taxon>Pooideae</taxon>
        <taxon>Triticodae</taxon>
        <taxon>Triticeae</taxon>
        <taxon>Triticinae</taxon>
        <taxon>Aegilops</taxon>
    </lineage>
</organism>
<name>A0A453LDK8_AEGTS</name>
<evidence type="ECO:0000313" key="3">
    <source>
        <dbReference type="Proteomes" id="UP000015105"/>
    </source>
</evidence>
<feature type="region of interest" description="Disordered" evidence="1">
    <location>
        <begin position="321"/>
        <end position="385"/>
    </location>
</feature>
<reference evidence="2" key="3">
    <citation type="journal article" date="2017" name="Nature">
        <title>Genome sequence of the progenitor of the wheat D genome Aegilops tauschii.</title>
        <authorList>
            <person name="Luo M.C."/>
            <person name="Gu Y.Q."/>
            <person name="Puiu D."/>
            <person name="Wang H."/>
            <person name="Twardziok S.O."/>
            <person name="Deal K.R."/>
            <person name="Huo N."/>
            <person name="Zhu T."/>
            <person name="Wang L."/>
            <person name="Wang Y."/>
            <person name="McGuire P.E."/>
            <person name="Liu S."/>
            <person name="Long H."/>
            <person name="Ramasamy R.K."/>
            <person name="Rodriguez J.C."/>
            <person name="Van S.L."/>
            <person name="Yuan L."/>
            <person name="Wang Z."/>
            <person name="Xia Z."/>
            <person name="Xiao L."/>
            <person name="Anderson O.D."/>
            <person name="Ouyang S."/>
            <person name="Liang Y."/>
            <person name="Zimin A.V."/>
            <person name="Pertea G."/>
            <person name="Qi P."/>
            <person name="Bennetzen J.L."/>
            <person name="Dai X."/>
            <person name="Dawson M.W."/>
            <person name="Muller H.G."/>
            <person name="Kugler K."/>
            <person name="Rivarola-Duarte L."/>
            <person name="Spannagl M."/>
            <person name="Mayer K.F.X."/>
            <person name="Lu F.H."/>
            <person name="Bevan M.W."/>
            <person name="Leroy P."/>
            <person name="Li P."/>
            <person name="You F.M."/>
            <person name="Sun Q."/>
            <person name="Liu Z."/>
            <person name="Lyons E."/>
            <person name="Wicker T."/>
            <person name="Salzberg S.L."/>
            <person name="Devos K.M."/>
            <person name="Dvorak J."/>
        </authorList>
    </citation>
    <scope>NUCLEOTIDE SEQUENCE [LARGE SCALE GENOMIC DNA]</scope>
    <source>
        <strain evidence="2">cv. AL8/78</strain>
    </source>
</reference>
<dbReference type="EnsemblPlants" id="AET5Gv20725400.2">
    <property type="protein sequence ID" value="AET5Gv20725400.2"/>
    <property type="gene ID" value="AET5Gv20725400"/>
</dbReference>
<evidence type="ECO:0000256" key="1">
    <source>
        <dbReference type="SAM" id="MobiDB-lite"/>
    </source>
</evidence>
<reference evidence="3" key="2">
    <citation type="journal article" date="2017" name="Nat. Plants">
        <title>The Aegilops tauschii genome reveals multiple impacts of transposons.</title>
        <authorList>
            <person name="Zhao G."/>
            <person name="Zou C."/>
            <person name="Li K."/>
            <person name="Wang K."/>
            <person name="Li T."/>
            <person name="Gao L."/>
            <person name="Zhang X."/>
            <person name="Wang H."/>
            <person name="Yang Z."/>
            <person name="Liu X."/>
            <person name="Jiang W."/>
            <person name="Mao L."/>
            <person name="Kong X."/>
            <person name="Jiao Y."/>
            <person name="Jia J."/>
        </authorList>
    </citation>
    <scope>NUCLEOTIDE SEQUENCE [LARGE SCALE GENOMIC DNA]</scope>
    <source>
        <strain evidence="3">cv. AL8/78</strain>
    </source>
</reference>
<feature type="compositionally biased region" description="Low complexity" evidence="1">
    <location>
        <begin position="122"/>
        <end position="132"/>
    </location>
</feature>
<evidence type="ECO:0000313" key="2">
    <source>
        <dbReference type="EnsemblPlants" id="AET5Gv20725400.2"/>
    </source>
</evidence>